<dbReference type="AlphaFoldDB" id="A0A7S4F363"/>
<evidence type="ECO:0000313" key="1">
    <source>
        <dbReference type="EMBL" id="CAE0769557.1"/>
    </source>
</evidence>
<gene>
    <name evidence="1" type="ORF">PCAR00345_LOCUS22169</name>
</gene>
<name>A0A7S4F363_CHRCT</name>
<organism evidence="1">
    <name type="scientific">Chrysotila carterae</name>
    <name type="common">Marine alga</name>
    <name type="synonym">Syracosphaera carterae</name>
    <dbReference type="NCBI Taxonomy" id="13221"/>
    <lineage>
        <taxon>Eukaryota</taxon>
        <taxon>Haptista</taxon>
        <taxon>Haptophyta</taxon>
        <taxon>Prymnesiophyceae</taxon>
        <taxon>Isochrysidales</taxon>
        <taxon>Isochrysidaceae</taxon>
        <taxon>Chrysotila</taxon>
    </lineage>
</organism>
<dbReference type="EMBL" id="HBIZ01034800">
    <property type="protein sequence ID" value="CAE0769557.1"/>
    <property type="molecule type" value="Transcribed_RNA"/>
</dbReference>
<sequence length="105" mass="11741">MAAKERLVKFHSMSSGSSCPLSTYVTMFMWCTAPVSMTSYSMSWSSGTEARYLPRRENGGALMRRRSPTHMPTALSSMAWQTTPLPILKLRLPLPHTVESSKRAT</sequence>
<proteinExistence type="predicted"/>
<protein>
    <submittedName>
        <fullName evidence="1">Uncharacterized protein</fullName>
    </submittedName>
</protein>
<accession>A0A7S4F363</accession>
<reference evidence="1" key="1">
    <citation type="submission" date="2021-01" db="EMBL/GenBank/DDBJ databases">
        <authorList>
            <person name="Corre E."/>
            <person name="Pelletier E."/>
            <person name="Niang G."/>
            <person name="Scheremetjew M."/>
            <person name="Finn R."/>
            <person name="Kale V."/>
            <person name="Holt S."/>
            <person name="Cochrane G."/>
            <person name="Meng A."/>
            <person name="Brown T."/>
            <person name="Cohen L."/>
        </authorList>
    </citation>
    <scope>NUCLEOTIDE SEQUENCE</scope>
    <source>
        <strain evidence="1">CCMP645</strain>
    </source>
</reference>